<feature type="region of interest" description="Disordered" evidence="1">
    <location>
        <begin position="1"/>
        <end position="20"/>
    </location>
</feature>
<reference evidence="2 3" key="1">
    <citation type="journal article" date="2021" name="Elife">
        <title>Chloroplast acquisition without the gene transfer in kleptoplastic sea slugs, Plakobranchus ocellatus.</title>
        <authorList>
            <person name="Maeda T."/>
            <person name="Takahashi S."/>
            <person name="Yoshida T."/>
            <person name="Shimamura S."/>
            <person name="Takaki Y."/>
            <person name="Nagai Y."/>
            <person name="Toyoda A."/>
            <person name="Suzuki Y."/>
            <person name="Arimoto A."/>
            <person name="Ishii H."/>
            <person name="Satoh N."/>
            <person name="Nishiyama T."/>
            <person name="Hasebe M."/>
            <person name="Maruyama T."/>
            <person name="Minagawa J."/>
            <person name="Obokata J."/>
            <person name="Shigenobu S."/>
        </authorList>
    </citation>
    <scope>NUCLEOTIDE SEQUENCE [LARGE SCALE GENOMIC DNA]</scope>
</reference>
<comment type="caution">
    <text evidence="2">The sequence shown here is derived from an EMBL/GenBank/DDBJ whole genome shotgun (WGS) entry which is preliminary data.</text>
</comment>
<dbReference type="AlphaFoldDB" id="A0AAV4BAJ8"/>
<evidence type="ECO:0000313" key="3">
    <source>
        <dbReference type="Proteomes" id="UP000735302"/>
    </source>
</evidence>
<gene>
    <name evidence="2" type="ORF">PoB_004366900</name>
</gene>
<name>A0AAV4BAJ8_9GAST</name>
<evidence type="ECO:0000256" key="1">
    <source>
        <dbReference type="SAM" id="MobiDB-lite"/>
    </source>
</evidence>
<keyword evidence="3" id="KW-1185">Reference proteome</keyword>
<organism evidence="2 3">
    <name type="scientific">Plakobranchus ocellatus</name>
    <dbReference type="NCBI Taxonomy" id="259542"/>
    <lineage>
        <taxon>Eukaryota</taxon>
        <taxon>Metazoa</taxon>
        <taxon>Spiralia</taxon>
        <taxon>Lophotrochozoa</taxon>
        <taxon>Mollusca</taxon>
        <taxon>Gastropoda</taxon>
        <taxon>Heterobranchia</taxon>
        <taxon>Euthyneura</taxon>
        <taxon>Panpulmonata</taxon>
        <taxon>Sacoglossa</taxon>
        <taxon>Placobranchoidea</taxon>
        <taxon>Plakobranchidae</taxon>
        <taxon>Plakobranchus</taxon>
    </lineage>
</organism>
<feature type="compositionally biased region" description="Polar residues" evidence="1">
    <location>
        <begin position="9"/>
        <end position="19"/>
    </location>
</feature>
<proteinExistence type="predicted"/>
<sequence>MISGFRLPSGQSASKGAQTSDRKILACLRTDSLSTVPPTCPALAKTSHSRKRTPLFGGVLTADCKDIQSNWQGRLALR</sequence>
<dbReference type="Proteomes" id="UP000735302">
    <property type="component" value="Unassembled WGS sequence"/>
</dbReference>
<dbReference type="EMBL" id="BLXT01004727">
    <property type="protein sequence ID" value="GFO17164.1"/>
    <property type="molecule type" value="Genomic_DNA"/>
</dbReference>
<accession>A0AAV4BAJ8</accession>
<evidence type="ECO:0000313" key="2">
    <source>
        <dbReference type="EMBL" id="GFO17164.1"/>
    </source>
</evidence>
<protein>
    <submittedName>
        <fullName evidence="2">Uncharacterized protein</fullName>
    </submittedName>
</protein>